<feature type="compositionally biased region" description="Pro residues" evidence="1">
    <location>
        <begin position="124"/>
        <end position="136"/>
    </location>
</feature>
<evidence type="ECO:0000313" key="3">
    <source>
        <dbReference type="EMBL" id="MFC5514793.1"/>
    </source>
</evidence>
<feature type="region of interest" description="Disordered" evidence="1">
    <location>
        <begin position="197"/>
        <end position="235"/>
    </location>
</feature>
<proteinExistence type="predicted"/>
<comment type="caution">
    <text evidence="3">The sequence shown here is derived from an EMBL/GenBank/DDBJ whole genome shotgun (WGS) entry which is preliminary data.</text>
</comment>
<sequence length="359" mass="37923">MNSFLDLFKWDRFVATSVIELLFWLLAAIAVLFGISGLISGLALVQIAPGHGLLAIAGSIIGTLAAIVAARVVCEAVIMLFRVNENLMDIRDSLANAAERQPHAIEVPVLDPYAAAIEAMLPEPPRPAAAATPPPSRAENRWGETRPPEPRAQEQKPEPRAAEPRTSDARVAEARSSETASLEARLAEIRARREAAAARVSTAPSQSQDAGLAGARAHLEEAAAPKWEGPPAVEARRESVKTAAIEVKPPVADAKSAVLESKPAVESSVPEVKAPEVKVELKRAEAKKPDARKAEKVAEPAVVKAVDEAPLEIDATSKDAVAEVEKVLDEAVRALAGEADAAVETTVVKPAKQKTDDAA</sequence>
<dbReference type="InterPro" id="IPR025557">
    <property type="entry name" value="DUF4282"/>
</dbReference>
<name>A0ABW0PRW3_9HYPH</name>
<feature type="transmembrane region" description="Helical" evidence="2">
    <location>
        <begin position="21"/>
        <end position="47"/>
    </location>
</feature>
<accession>A0ABW0PRW3</accession>
<feature type="region of interest" description="Disordered" evidence="1">
    <location>
        <begin position="124"/>
        <end position="181"/>
    </location>
</feature>
<gene>
    <name evidence="3" type="ORF">ACFPP9_03340</name>
</gene>
<keyword evidence="2" id="KW-1133">Transmembrane helix</keyword>
<evidence type="ECO:0000256" key="2">
    <source>
        <dbReference type="SAM" id="Phobius"/>
    </source>
</evidence>
<dbReference type="Proteomes" id="UP001596150">
    <property type="component" value="Unassembled WGS sequence"/>
</dbReference>
<protein>
    <submittedName>
        <fullName evidence="3">DUF4282 domain-containing protein</fullName>
    </submittedName>
</protein>
<evidence type="ECO:0000256" key="1">
    <source>
        <dbReference type="SAM" id="MobiDB-lite"/>
    </source>
</evidence>
<organism evidence="3 4">
    <name type="scientific">Kaistia terrae</name>
    <dbReference type="NCBI Taxonomy" id="537017"/>
    <lineage>
        <taxon>Bacteria</taxon>
        <taxon>Pseudomonadati</taxon>
        <taxon>Pseudomonadota</taxon>
        <taxon>Alphaproteobacteria</taxon>
        <taxon>Hyphomicrobiales</taxon>
        <taxon>Kaistiaceae</taxon>
        <taxon>Kaistia</taxon>
    </lineage>
</organism>
<evidence type="ECO:0000313" key="4">
    <source>
        <dbReference type="Proteomes" id="UP001596150"/>
    </source>
</evidence>
<feature type="transmembrane region" description="Helical" evidence="2">
    <location>
        <begin position="53"/>
        <end position="81"/>
    </location>
</feature>
<keyword evidence="2" id="KW-0472">Membrane</keyword>
<dbReference type="Pfam" id="PF14110">
    <property type="entry name" value="DUF4282"/>
    <property type="match status" value="1"/>
</dbReference>
<keyword evidence="2" id="KW-0812">Transmembrane</keyword>
<reference evidence="4" key="1">
    <citation type="journal article" date="2019" name="Int. J. Syst. Evol. Microbiol.">
        <title>The Global Catalogue of Microorganisms (GCM) 10K type strain sequencing project: providing services to taxonomists for standard genome sequencing and annotation.</title>
        <authorList>
            <consortium name="The Broad Institute Genomics Platform"/>
            <consortium name="The Broad Institute Genome Sequencing Center for Infectious Disease"/>
            <person name="Wu L."/>
            <person name="Ma J."/>
        </authorList>
    </citation>
    <scope>NUCLEOTIDE SEQUENCE [LARGE SCALE GENOMIC DNA]</scope>
    <source>
        <strain evidence="4">KACC 12633</strain>
    </source>
</reference>
<feature type="compositionally biased region" description="Basic and acidic residues" evidence="1">
    <location>
        <begin position="138"/>
        <end position="176"/>
    </location>
</feature>
<dbReference type="RefSeq" id="WP_266342815.1">
    <property type="nucleotide sequence ID" value="NZ_JAPKNH010000002.1"/>
</dbReference>
<keyword evidence="4" id="KW-1185">Reference proteome</keyword>
<dbReference type="EMBL" id="JBHSML010000002">
    <property type="protein sequence ID" value="MFC5514793.1"/>
    <property type="molecule type" value="Genomic_DNA"/>
</dbReference>